<sequence length="177" mass="19346">MQRPLHFFTLLLTILTSLPSSLPLHIPPPPLPLPNNPHHLAPRTEYTIGHQGFTLHFQTSTALLPVQASATAMALWYSSVRERVYLSPHDPGYHTFNKRIVYATNSLAIIFTPLDPEFPGNLAMKTMAQAFVTWLVERAALGFVELFEASIWGPFGVLGVEMVVLRGGGSGTGASGN</sequence>
<proteinExistence type="predicted"/>
<keyword evidence="1" id="KW-0732">Signal</keyword>
<evidence type="ECO:0000313" key="3">
    <source>
        <dbReference type="Proteomes" id="UP000664521"/>
    </source>
</evidence>
<name>A0A8H3IUJ7_9LECA</name>
<gene>
    <name evidence="2" type="ORF">HETSPECPRED_008468</name>
</gene>
<evidence type="ECO:0000313" key="2">
    <source>
        <dbReference type="EMBL" id="CAF9932873.1"/>
    </source>
</evidence>
<comment type="caution">
    <text evidence="2">The sequence shown here is derived from an EMBL/GenBank/DDBJ whole genome shotgun (WGS) entry which is preliminary data.</text>
</comment>
<evidence type="ECO:0000256" key="1">
    <source>
        <dbReference type="SAM" id="SignalP"/>
    </source>
</evidence>
<protein>
    <submittedName>
        <fullName evidence="2">Uncharacterized protein</fullName>
    </submittedName>
</protein>
<feature type="signal peptide" evidence="1">
    <location>
        <begin position="1"/>
        <end position="23"/>
    </location>
</feature>
<dbReference type="AlphaFoldDB" id="A0A8H3IUJ7"/>
<dbReference type="EMBL" id="CAJPDS010000065">
    <property type="protein sequence ID" value="CAF9932873.1"/>
    <property type="molecule type" value="Genomic_DNA"/>
</dbReference>
<reference evidence="2" key="1">
    <citation type="submission" date="2021-03" db="EMBL/GenBank/DDBJ databases">
        <authorList>
            <person name="Tagirdzhanova G."/>
        </authorList>
    </citation>
    <scope>NUCLEOTIDE SEQUENCE</scope>
</reference>
<keyword evidence="3" id="KW-1185">Reference proteome</keyword>
<feature type="chain" id="PRO_5034491143" evidence="1">
    <location>
        <begin position="24"/>
        <end position="177"/>
    </location>
</feature>
<dbReference type="Proteomes" id="UP000664521">
    <property type="component" value="Unassembled WGS sequence"/>
</dbReference>
<accession>A0A8H3IUJ7</accession>
<organism evidence="2 3">
    <name type="scientific">Heterodermia speciosa</name>
    <dbReference type="NCBI Taxonomy" id="116794"/>
    <lineage>
        <taxon>Eukaryota</taxon>
        <taxon>Fungi</taxon>
        <taxon>Dikarya</taxon>
        <taxon>Ascomycota</taxon>
        <taxon>Pezizomycotina</taxon>
        <taxon>Lecanoromycetes</taxon>
        <taxon>OSLEUM clade</taxon>
        <taxon>Lecanoromycetidae</taxon>
        <taxon>Caliciales</taxon>
        <taxon>Physciaceae</taxon>
        <taxon>Heterodermia</taxon>
    </lineage>
</organism>